<dbReference type="EMBL" id="JFFR01000027">
    <property type="protein sequence ID" value="KDN27192.1"/>
    <property type="molecule type" value="Genomic_DNA"/>
</dbReference>
<evidence type="ECO:0000313" key="2">
    <source>
        <dbReference type="EMBL" id="KDN27192.1"/>
    </source>
</evidence>
<reference evidence="2 3" key="1">
    <citation type="submission" date="2014-02" db="EMBL/GenBank/DDBJ databases">
        <title>Vibrio fortis Dalian14 Genome Sequencing.</title>
        <authorList>
            <person name="Wang Y."/>
            <person name="Song L."/>
            <person name="Liu G."/>
            <person name="Ding J."/>
        </authorList>
    </citation>
    <scope>NUCLEOTIDE SEQUENCE [LARGE SCALE GENOMIC DNA]</scope>
    <source>
        <strain evidence="2 3">Dalian14</strain>
    </source>
</reference>
<dbReference type="PANTHER" id="PTHR30292:SF0">
    <property type="entry name" value="5-OXOPROLINASE SUBUNIT A"/>
    <property type="match status" value="1"/>
</dbReference>
<sequence length="247" mass="27289">MTTKVLLNCDMGESFGSWTMGDDEAVMEWVDMANVACGFHASDPHVMSKTIKLANHYNTKVGAHPGYQDLVGFGRRSIPHSMKEITELVCYQVGALKALCQHHGSQLHYVKPHGALYNDMMANTQIFNAVSEAVSGFGIPLMILSTANNHKFLDIADNYDLPLLLEAFADRAYLNNGQLAPRSLSGSVYTHQDDIYNQVMQIVNYGSVTTIEGERLEIEADTICVHGDNPQSIALIKRISQDINAIR</sequence>
<keyword evidence="3" id="KW-1185">Reference proteome</keyword>
<name>A0A066UMX4_9VIBR</name>
<dbReference type="InterPro" id="IPR005501">
    <property type="entry name" value="LamB/YcsF/PxpA-like"/>
</dbReference>
<proteinExistence type="predicted"/>
<dbReference type="AlphaFoldDB" id="A0A066UMX4"/>
<dbReference type="STRING" id="212667.VFDL14_20025"/>
<protein>
    <submittedName>
        <fullName evidence="2">Uncharacterized protein</fullName>
    </submittedName>
</protein>
<evidence type="ECO:0000256" key="1">
    <source>
        <dbReference type="ARBA" id="ARBA00022741"/>
    </source>
</evidence>
<dbReference type="OrthoDB" id="9773478at2"/>
<gene>
    <name evidence="2" type="ORF">VFDL14_20025</name>
</gene>
<dbReference type="NCBIfam" id="NF003814">
    <property type="entry name" value="PRK05406.1-3"/>
    <property type="match status" value="1"/>
</dbReference>
<dbReference type="CDD" id="cd10787">
    <property type="entry name" value="LamB_YcsF_like"/>
    <property type="match status" value="1"/>
</dbReference>
<dbReference type="RefSeq" id="WP_032552552.1">
    <property type="nucleotide sequence ID" value="NZ_JFFR01000027.1"/>
</dbReference>
<dbReference type="Gene3D" id="3.20.20.370">
    <property type="entry name" value="Glycoside hydrolase/deacetylase"/>
    <property type="match status" value="1"/>
</dbReference>
<dbReference type="NCBIfam" id="NF003816">
    <property type="entry name" value="PRK05406.1-5"/>
    <property type="match status" value="1"/>
</dbReference>
<dbReference type="InterPro" id="IPR011330">
    <property type="entry name" value="Glyco_hydro/deAcase_b/a-brl"/>
</dbReference>
<dbReference type="GO" id="GO:0005524">
    <property type="term" value="F:ATP binding"/>
    <property type="evidence" value="ECO:0007669"/>
    <property type="project" value="UniProtKB-KW"/>
</dbReference>
<dbReference type="SUPFAM" id="SSF88713">
    <property type="entry name" value="Glycoside hydrolase/deacetylase"/>
    <property type="match status" value="1"/>
</dbReference>
<dbReference type="PANTHER" id="PTHR30292">
    <property type="entry name" value="UNCHARACTERIZED PROTEIN YBGL-RELATED"/>
    <property type="match status" value="1"/>
</dbReference>
<evidence type="ECO:0000313" key="3">
    <source>
        <dbReference type="Proteomes" id="UP000027219"/>
    </source>
</evidence>
<dbReference type="GO" id="GO:0005975">
    <property type="term" value="P:carbohydrate metabolic process"/>
    <property type="evidence" value="ECO:0007669"/>
    <property type="project" value="InterPro"/>
</dbReference>
<comment type="caution">
    <text evidence="2">The sequence shown here is derived from an EMBL/GenBank/DDBJ whole genome shotgun (WGS) entry which is preliminary data.</text>
</comment>
<dbReference type="Proteomes" id="UP000027219">
    <property type="component" value="Unassembled WGS sequence"/>
</dbReference>
<dbReference type="Pfam" id="PF03746">
    <property type="entry name" value="LamB_YcsF"/>
    <property type="match status" value="1"/>
</dbReference>
<organism evidence="2 3">
    <name type="scientific">Vibrio fortis</name>
    <dbReference type="NCBI Taxonomy" id="212667"/>
    <lineage>
        <taxon>Bacteria</taxon>
        <taxon>Pseudomonadati</taxon>
        <taxon>Pseudomonadota</taxon>
        <taxon>Gammaproteobacteria</taxon>
        <taxon>Vibrionales</taxon>
        <taxon>Vibrionaceae</taxon>
        <taxon>Vibrio</taxon>
    </lineage>
</organism>
<accession>A0A066UMX4</accession>
<keyword evidence="1" id="KW-0547">Nucleotide-binding</keyword>